<dbReference type="CDD" id="cd00077">
    <property type="entry name" value="HDc"/>
    <property type="match status" value="1"/>
</dbReference>
<evidence type="ECO:0000313" key="2">
    <source>
        <dbReference type="EMBL" id="KKM27291.1"/>
    </source>
</evidence>
<comment type="caution">
    <text evidence="2">The sequence shown here is derived from an EMBL/GenBank/DDBJ whole genome shotgun (WGS) entry which is preliminary data.</text>
</comment>
<dbReference type="EMBL" id="LAZR01012350">
    <property type="protein sequence ID" value="KKM27291.1"/>
    <property type="molecule type" value="Genomic_DNA"/>
</dbReference>
<reference evidence="2" key="1">
    <citation type="journal article" date="2015" name="Nature">
        <title>Complex archaea that bridge the gap between prokaryotes and eukaryotes.</title>
        <authorList>
            <person name="Spang A."/>
            <person name="Saw J.H."/>
            <person name="Jorgensen S.L."/>
            <person name="Zaremba-Niedzwiedzka K."/>
            <person name="Martijn J."/>
            <person name="Lind A.E."/>
            <person name="van Eijk R."/>
            <person name="Schleper C."/>
            <person name="Guy L."/>
            <person name="Ettema T.J."/>
        </authorList>
    </citation>
    <scope>NUCLEOTIDE SEQUENCE</scope>
</reference>
<dbReference type="InterPro" id="IPR006674">
    <property type="entry name" value="HD_domain"/>
</dbReference>
<proteinExistence type="predicted"/>
<feature type="domain" description="HD" evidence="1">
    <location>
        <begin position="57"/>
        <end position="135"/>
    </location>
</feature>
<accession>A0A0F9II76</accession>
<name>A0A0F9II76_9ZZZZ</name>
<sequence length="211" mass="24508">MKSNTLASAIINMMLMHQKPSSVWTSGHLSFKELEQVKDFFQKTNETVFAHTMKVLDSLTIKNPITLWAALFHDLGKFLTRKIEDEDRGFVTFHGHPEESTVIAHKVLSAWQEDPFIIDRVKRLILTHMLDIRYANDKAARKLFSSVGKDNVDNWFALREADIFAYPHAKGYINLYLAEFKKRVELYRTTLIRENDLYILSSNDTMHICGE</sequence>
<dbReference type="Pfam" id="PF01966">
    <property type="entry name" value="HD"/>
    <property type="match status" value="1"/>
</dbReference>
<protein>
    <recommendedName>
        <fullName evidence="1">HD domain-containing protein</fullName>
    </recommendedName>
</protein>
<dbReference type="InterPro" id="IPR003607">
    <property type="entry name" value="HD/PDEase_dom"/>
</dbReference>
<dbReference type="Gene3D" id="1.10.3090.10">
    <property type="entry name" value="cca-adding enzyme, domain 2"/>
    <property type="match status" value="1"/>
</dbReference>
<evidence type="ECO:0000259" key="1">
    <source>
        <dbReference type="Pfam" id="PF01966"/>
    </source>
</evidence>
<gene>
    <name evidence="2" type="ORF">LCGC14_1576200</name>
</gene>
<dbReference type="SUPFAM" id="SSF109604">
    <property type="entry name" value="HD-domain/PDEase-like"/>
    <property type="match status" value="1"/>
</dbReference>
<dbReference type="AlphaFoldDB" id="A0A0F9II76"/>
<organism evidence="2">
    <name type="scientific">marine sediment metagenome</name>
    <dbReference type="NCBI Taxonomy" id="412755"/>
    <lineage>
        <taxon>unclassified sequences</taxon>
        <taxon>metagenomes</taxon>
        <taxon>ecological metagenomes</taxon>
    </lineage>
</organism>